<organism evidence="2 3">
    <name type="scientific">Gossypium armourianum</name>
    <dbReference type="NCBI Taxonomy" id="34283"/>
    <lineage>
        <taxon>Eukaryota</taxon>
        <taxon>Viridiplantae</taxon>
        <taxon>Streptophyta</taxon>
        <taxon>Embryophyta</taxon>
        <taxon>Tracheophyta</taxon>
        <taxon>Spermatophyta</taxon>
        <taxon>Magnoliopsida</taxon>
        <taxon>eudicotyledons</taxon>
        <taxon>Gunneridae</taxon>
        <taxon>Pentapetalae</taxon>
        <taxon>rosids</taxon>
        <taxon>malvids</taxon>
        <taxon>Malvales</taxon>
        <taxon>Malvaceae</taxon>
        <taxon>Malvoideae</taxon>
        <taxon>Gossypium</taxon>
    </lineage>
</organism>
<feature type="chain" id="PRO_5029725669" evidence="1">
    <location>
        <begin position="19"/>
        <end position="34"/>
    </location>
</feature>
<proteinExistence type="predicted"/>
<protein>
    <submittedName>
        <fullName evidence="2">Uncharacterized protein</fullName>
    </submittedName>
</protein>
<evidence type="ECO:0000256" key="1">
    <source>
        <dbReference type="SAM" id="SignalP"/>
    </source>
</evidence>
<sequence>MLVFMATMILFCFQQLQTSTRLLENLNTRSRLLI</sequence>
<comment type="caution">
    <text evidence="2">The sequence shown here is derived from an EMBL/GenBank/DDBJ whole genome shotgun (WGS) entry which is preliminary data.</text>
</comment>
<dbReference type="EMBL" id="JABFAE010000011">
    <property type="protein sequence ID" value="MBA0840710.1"/>
    <property type="molecule type" value="Genomic_DNA"/>
</dbReference>
<evidence type="ECO:0000313" key="2">
    <source>
        <dbReference type="EMBL" id="MBA0840710.1"/>
    </source>
</evidence>
<name>A0A7J9K2N5_9ROSI</name>
<reference evidence="2 3" key="1">
    <citation type="journal article" date="2019" name="Genome Biol. Evol.">
        <title>Insights into the evolution of the New World diploid cottons (Gossypium, subgenus Houzingenia) based on genome sequencing.</title>
        <authorList>
            <person name="Grover C.E."/>
            <person name="Arick M.A. 2nd"/>
            <person name="Thrash A."/>
            <person name="Conover J.L."/>
            <person name="Sanders W.S."/>
            <person name="Peterson D.G."/>
            <person name="Frelichowski J.E."/>
            <person name="Scheffler J.A."/>
            <person name="Scheffler B.E."/>
            <person name="Wendel J.F."/>
        </authorList>
    </citation>
    <scope>NUCLEOTIDE SEQUENCE [LARGE SCALE GENOMIC DNA]</scope>
    <source>
        <strain evidence="2">6</strain>
        <tissue evidence="2">Leaf</tissue>
    </source>
</reference>
<keyword evidence="3" id="KW-1185">Reference proteome</keyword>
<feature type="signal peptide" evidence="1">
    <location>
        <begin position="1"/>
        <end position="18"/>
    </location>
</feature>
<dbReference type="Proteomes" id="UP000593575">
    <property type="component" value="Unassembled WGS sequence"/>
</dbReference>
<gene>
    <name evidence="2" type="ORF">Goarm_003271</name>
</gene>
<feature type="non-terminal residue" evidence="2">
    <location>
        <position position="34"/>
    </location>
</feature>
<dbReference type="AlphaFoldDB" id="A0A7J9K2N5"/>
<keyword evidence="1" id="KW-0732">Signal</keyword>
<accession>A0A7J9K2N5</accession>
<evidence type="ECO:0000313" key="3">
    <source>
        <dbReference type="Proteomes" id="UP000593575"/>
    </source>
</evidence>